<evidence type="ECO:0000313" key="2">
    <source>
        <dbReference type="EMBL" id="WPB83439.1"/>
    </source>
</evidence>
<feature type="domain" description="Ribbon-helix-helix" evidence="1">
    <location>
        <begin position="6"/>
        <end position="66"/>
    </location>
</feature>
<reference evidence="2 3" key="1">
    <citation type="submission" date="2023-11" db="EMBL/GenBank/DDBJ databases">
        <title>Arctic aerobic anoxygenic photoheterotroph Sediminicoccus rosea KRV36 adapts its photosynthesis to long days of polar summer.</title>
        <authorList>
            <person name="Tomasch J."/>
            <person name="Kopejtka K."/>
            <person name="Bily T."/>
            <person name="Gardiner A.T."/>
            <person name="Gardian Z."/>
            <person name="Shivaramu S."/>
            <person name="Koblizek M."/>
            <person name="Engelhardt F."/>
            <person name="Kaftan D."/>
        </authorList>
    </citation>
    <scope>NUCLEOTIDE SEQUENCE [LARGE SCALE GENOMIC DNA]</scope>
    <source>
        <strain evidence="2 3">R-30</strain>
    </source>
</reference>
<dbReference type="Gene3D" id="1.10.3990.20">
    <property type="entry name" value="protein bp1543"/>
    <property type="match status" value="1"/>
</dbReference>
<dbReference type="InterPro" id="IPR038268">
    <property type="entry name" value="RHH_sf"/>
</dbReference>
<protein>
    <submittedName>
        <fullName evidence="2">Ribbon-helix-helix domain-containing protein</fullName>
    </submittedName>
</protein>
<dbReference type="InterPro" id="IPR027373">
    <property type="entry name" value="RHH_dom"/>
</dbReference>
<dbReference type="EMBL" id="CP137852">
    <property type="protein sequence ID" value="WPB83439.1"/>
    <property type="molecule type" value="Genomic_DNA"/>
</dbReference>
<dbReference type="Proteomes" id="UP001305521">
    <property type="component" value="Chromosome"/>
</dbReference>
<evidence type="ECO:0000259" key="1">
    <source>
        <dbReference type="Pfam" id="PF13467"/>
    </source>
</evidence>
<accession>A0ABZ0PCT5</accession>
<gene>
    <name evidence="2" type="ORF">R9Z33_15155</name>
</gene>
<name>A0ABZ0PCT5_9PROT</name>
<keyword evidence="3" id="KW-1185">Reference proteome</keyword>
<dbReference type="Pfam" id="PF13467">
    <property type="entry name" value="RHH_4"/>
    <property type="match status" value="1"/>
</dbReference>
<organism evidence="2 3">
    <name type="scientific">Sediminicoccus rosea</name>
    <dbReference type="NCBI Taxonomy" id="1225128"/>
    <lineage>
        <taxon>Bacteria</taxon>
        <taxon>Pseudomonadati</taxon>
        <taxon>Pseudomonadota</taxon>
        <taxon>Alphaproteobacteria</taxon>
        <taxon>Acetobacterales</taxon>
        <taxon>Roseomonadaceae</taxon>
        <taxon>Sediminicoccus</taxon>
    </lineage>
</organism>
<proteinExistence type="predicted"/>
<evidence type="ECO:0000313" key="3">
    <source>
        <dbReference type="Proteomes" id="UP001305521"/>
    </source>
</evidence>
<sequence>MRHLLKRSLRLAGHATSIALEREFWAVLEGEAARRGVTLAALVAEQDAARTEADQPLASRLRVFALGLSQARPGAAPDPHPP</sequence>
<dbReference type="RefSeq" id="WP_318647415.1">
    <property type="nucleotide sequence ID" value="NZ_CP137852.1"/>
</dbReference>